<dbReference type="InterPro" id="IPR046796">
    <property type="entry name" value="Transposase_32_dom"/>
</dbReference>
<evidence type="ECO:0000256" key="1">
    <source>
        <dbReference type="SAM" id="MobiDB-lite"/>
    </source>
</evidence>
<evidence type="ECO:0000313" key="3">
    <source>
        <dbReference type="EMBL" id="MED6199851.1"/>
    </source>
</evidence>
<feature type="domain" description="Putative plant transposon protein" evidence="2">
    <location>
        <begin position="71"/>
        <end position="247"/>
    </location>
</feature>
<dbReference type="Pfam" id="PF20167">
    <property type="entry name" value="Transposase_32"/>
    <property type="match status" value="1"/>
</dbReference>
<organism evidence="3 4">
    <name type="scientific">Stylosanthes scabra</name>
    <dbReference type="NCBI Taxonomy" id="79078"/>
    <lineage>
        <taxon>Eukaryota</taxon>
        <taxon>Viridiplantae</taxon>
        <taxon>Streptophyta</taxon>
        <taxon>Embryophyta</taxon>
        <taxon>Tracheophyta</taxon>
        <taxon>Spermatophyta</taxon>
        <taxon>Magnoliopsida</taxon>
        <taxon>eudicotyledons</taxon>
        <taxon>Gunneridae</taxon>
        <taxon>Pentapetalae</taxon>
        <taxon>rosids</taxon>
        <taxon>fabids</taxon>
        <taxon>Fabales</taxon>
        <taxon>Fabaceae</taxon>
        <taxon>Papilionoideae</taxon>
        <taxon>50 kb inversion clade</taxon>
        <taxon>dalbergioids sensu lato</taxon>
        <taxon>Dalbergieae</taxon>
        <taxon>Pterocarpus clade</taxon>
        <taxon>Stylosanthes</taxon>
    </lineage>
</organism>
<reference evidence="3 4" key="1">
    <citation type="journal article" date="2023" name="Plants (Basel)">
        <title>Bridging the Gap: Combining Genomics and Transcriptomics Approaches to Understand Stylosanthes scabra, an Orphan Legume from the Brazilian Caatinga.</title>
        <authorList>
            <person name="Ferreira-Neto J.R.C."/>
            <person name="da Silva M.D."/>
            <person name="Binneck E."/>
            <person name="de Melo N.F."/>
            <person name="da Silva R.H."/>
            <person name="de Melo A.L.T.M."/>
            <person name="Pandolfi V."/>
            <person name="Bustamante F.O."/>
            <person name="Brasileiro-Vidal A.C."/>
            <person name="Benko-Iseppon A.M."/>
        </authorList>
    </citation>
    <scope>NUCLEOTIDE SEQUENCE [LARGE SCALE GENOMIC DNA]</scope>
    <source>
        <tissue evidence="3">Leaves</tissue>
    </source>
</reference>
<accession>A0ABU6XPV5</accession>
<keyword evidence="4" id="KW-1185">Reference proteome</keyword>
<dbReference type="Proteomes" id="UP001341840">
    <property type="component" value="Unassembled WGS sequence"/>
</dbReference>
<feature type="region of interest" description="Disordered" evidence="1">
    <location>
        <begin position="286"/>
        <end position="310"/>
    </location>
</feature>
<dbReference type="EMBL" id="JASCZI010212588">
    <property type="protein sequence ID" value="MED6199851.1"/>
    <property type="molecule type" value="Genomic_DNA"/>
</dbReference>
<gene>
    <name evidence="3" type="ORF">PIB30_079735</name>
</gene>
<evidence type="ECO:0000313" key="4">
    <source>
        <dbReference type="Proteomes" id="UP001341840"/>
    </source>
</evidence>
<comment type="caution">
    <text evidence="3">The sequence shown here is derived from an EMBL/GenBank/DDBJ whole genome shotgun (WGS) entry which is preliminary data.</text>
</comment>
<feature type="compositionally biased region" description="Basic and acidic residues" evidence="1">
    <location>
        <begin position="28"/>
        <end position="40"/>
    </location>
</feature>
<sequence>MASKGKGVARQPSSRTRGTSSRRQTSQEAERFETPIHTERGQILSEMKVMHERTINFRGKQDMVREQIFSRGWQFMYDPIVPINESLVREFYVNRDQQNQPKGRKIPCYLRDIERVLHIPRLQGKSEHRVVSERYEDNNLDLDEVMRVIGKDGAVWPEIPGRISKNILNKEAWMWMKLPVCNMIPTRHETTLGVDHILLIYALMKGMTISLPVVMATTMNDNPTKSKRQLLPFPMFITKWAEEAGVPTYQGDKIFNVPKAQQFFPYGIWKKGKEADEDPIPPPILAPAPPPATCTDIPAPSTHNSPQPSRKELIKALRHNERIMRRHEQLLLMLHPGTDISQLEQISSPEVSEH</sequence>
<feature type="compositionally biased region" description="Low complexity" evidence="1">
    <location>
        <begin position="10"/>
        <end position="27"/>
    </location>
</feature>
<protein>
    <recommendedName>
        <fullName evidence="2">Putative plant transposon protein domain-containing protein</fullName>
    </recommendedName>
</protein>
<proteinExistence type="predicted"/>
<name>A0ABU6XPV5_9FABA</name>
<feature type="region of interest" description="Disordered" evidence="1">
    <location>
        <begin position="1"/>
        <end position="45"/>
    </location>
</feature>
<evidence type="ECO:0000259" key="2">
    <source>
        <dbReference type="Pfam" id="PF20167"/>
    </source>
</evidence>